<dbReference type="GO" id="GO:0006506">
    <property type="term" value="P:GPI anchor biosynthetic process"/>
    <property type="evidence" value="ECO:0007669"/>
    <property type="project" value="UniProtKB-UniPathway"/>
</dbReference>
<evidence type="ECO:0000256" key="7">
    <source>
        <dbReference type="ARBA" id="ARBA00022824"/>
    </source>
</evidence>
<keyword evidence="8 11" id="KW-1133">Transmembrane helix</keyword>
<evidence type="ECO:0000256" key="2">
    <source>
        <dbReference type="ARBA" id="ARBA00004687"/>
    </source>
</evidence>
<evidence type="ECO:0000256" key="9">
    <source>
        <dbReference type="ARBA" id="ARBA00023136"/>
    </source>
</evidence>
<dbReference type="AlphaFoldDB" id="A0A1E3QFB7"/>
<feature type="transmembrane region" description="Helical" evidence="11">
    <location>
        <begin position="486"/>
        <end position="504"/>
    </location>
</feature>
<keyword evidence="9 11" id="KW-0472">Membrane</keyword>
<evidence type="ECO:0000256" key="6">
    <source>
        <dbReference type="ARBA" id="ARBA00022692"/>
    </source>
</evidence>
<keyword evidence="6 11" id="KW-0812">Transmembrane</keyword>
<evidence type="ECO:0000256" key="4">
    <source>
        <dbReference type="ARBA" id="ARBA00020410"/>
    </source>
</evidence>
<comment type="function">
    <text evidence="11">Required for proper folding and/or the stability of a subset of proteins in the endoplasmic reticulum. Component of glycosylphosphatidylinositol-mannosyltransferase 1 which transfers the first of the 4 mannoses in the GPI-anchor precursors during GPI-anchor biosynthesis. Probably acts by stabilizing the mannosyltransferase GPI14.</text>
</comment>
<keyword evidence="5 11" id="KW-0337">GPI-anchor biosynthesis</keyword>
<evidence type="ECO:0000256" key="10">
    <source>
        <dbReference type="ARBA" id="ARBA00023180"/>
    </source>
</evidence>
<comment type="subcellular location">
    <subcellularLocation>
        <location evidence="11">Endoplasmic reticulum membrane</location>
        <topology evidence="11">Single-pass membrane protein</topology>
    </subcellularLocation>
    <subcellularLocation>
        <location evidence="1">Endoplasmic reticulum membrane</location>
        <topology evidence="1">Single-pass type III membrane protein</topology>
    </subcellularLocation>
</comment>
<comment type="pathway">
    <text evidence="2 11">Glycolipid biosynthesis; glycosylphosphatidylinositol-anchor biosynthesis.</text>
</comment>
<dbReference type="UniPathway" id="UPA00196"/>
<evidence type="ECO:0000256" key="1">
    <source>
        <dbReference type="ARBA" id="ARBA00004643"/>
    </source>
</evidence>
<organism evidence="12 13">
    <name type="scientific">Lipomyces starkeyi NRRL Y-11557</name>
    <dbReference type="NCBI Taxonomy" id="675824"/>
    <lineage>
        <taxon>Eukaryota</taxon>
        <taxon>Fungi</taxon>
        <taxon>Dikarya</taxon>
        <taxon>Ascomycota</taxon>
        <taxon>Saccharomycotina</taxon>
        <taxon>Lipomycetes</taxon>
        <taxon>Lipomycetales</taxon>
        <taxon>Lipomycetaceae</taxon>
        <taxon>Lipomyces</taxon>
    </lineage>
</organism>
<dbReference type="GO" id="GO:0005789">
    <property type="term" value="C:endoplasmic reticulum membrane"/>
    <property type="evidence" value="ECO:0007669"/>
    <property type="project" value="UniProtKB-SubCell"/>
</dbReference>
<dbReference type="InterPro" id="IPR013233">
    <property type="entry name" value="PIG-X/PBN1"/>
</dbReference>
<evidence type="ECO:0000256" key="8">
    <source>
        <dbReference type="ARBA" id="ARBA00022989"/>
    </source>
</evidence>
<comment type="similarity">
    <text evidence="3 11">Belongs to the PIGX family.</text>
</comment>
<name>A0A1E3QFB7_LIPST</name>
<dbReference type="GO" id="GO:1990529">
    <property type="term" value="C:glycosylphosphatidylinositol-mannosyltransferase I complex"/>
    <property type="evidence" value="ECO:0007669"/>
    <property type="project" value="TreeGrafter"/>
</dbReference>
<dbReference type="Pfam" id="PF08320">
    <property type="entry name" value="PIG-X"/>
    <property type="match status" value="1"/>
</dbReference>
<evidence type="ECO:0000256" key="5">
    <source>
        <dbReference type="ARBA" id="ARBA00022502"/>
    </source>
</evidence>
<dbReference type="SMART" id="SM00780">
    <property type="entry name" value="PIG-X"/>
    <property type="match status" value="1"/>
</dbReference>
<reference evidence="12 13" key="1">
    <citation type="journal article" date="2016" name="Proc. Natl. Acad. Sci. U.S.A.">
        <title>Comparative genomics of biotechnologically important yeasts.</title>
        <authorList>
            <person name="Riley R."/>
            <person name="Haridas S."/>
            <person name="Wolfe K.H."/>
            <person name="Lopes M.R."/>
            <person name="Hittinger C.T."/>
            <person name="Goeker M."/>
            <person name="Salamov A.A."/>
            <person name="Wisecaver J.H."/>
            <person name="Long T.M."/>
            <person name="Calvey C.H."/>
            <person name="Aerts A.L."/>
            <person name="Barry K.W."/>
            <person name="Choi C."/>
            <person name="Clum A."/>
            <person name="Coughlan A.Y."/>
            <person name="Deshpande S."/>
            <person name="Douglass A.P."/>
            <person name="Hanson S.J."/>
            <person name="Klenk H.-P."/>
            <person name="LaButti K.M."/>
            <person name="Lapidus A."/>
            <person name="Lindquist E.A."/>
            <person name="Lipzen A.M."/>
            <person name="Meier-Kolthoff J.P."/>
            <person name="Ohm R.A."/>
            <person name="Otillar R.P."/>
            <person name="Pangilinan J.L."/>
            <person name="Peng Y."/>
            <person name="Rokas A."/>
            <person name="Rosa C.A."/>
            <person name="Scheuner C."/>
            <person name="Sibirny A.A."/>
            <person name="Slot J.C."/>
            <person name="Stielow J.B."/>
            <person name="Sun H."/>
            <person name="Kurtzman C.P."/>
            <person name="Blackwell M."/>
            <person name="Grigoriev I.V."/>
            <person name="Jeffries T.W."/>
        </authorList>
    </citation>
    <scope>NUCLEOTIDE SEQUENCE [LARGE SCALE GENOMIC DNA]</scope>
    <source>
        <strain evidence="12 13">NRRL Y-11557</strain>
    </source>
</reference>
<dbReference type="GO" id="GO:0000030">
    <property type="term" value="F:mannosyltransferase activity"/>
    <property type="evidence" value="ECO:0007669"/>
    <property type="project" value="TreeGrafter"/>
</dbReference>
<dbReference type="EMBL" id="KV454289">
    <property type="protein sequence ID" value="ODQ76366.1"/>
    <property type="molecule type" value="Genomic_DNA"/>
</dbReference>
<accession>A0A1E3QFB7</accession>
<keyword evidence="10" id="KW-0325">Glycoprotein</keyword>
<keyword evidence="7 11" id="KW-0256">Endoplasmic reticulum</keyword>
<dbReference type="PANTHER" id="PTHR28533">
    <property type="entry name" value="PROTEIN PBN1"/>
    <property type="match status" value="1"/>
</dbReference>
<dbReference type="PANTHER" id="PTHR28533:SF1">
    <property type="entry name" value="PROTEIN PBN1"/>
    <property type="match status" value="1"/>
</dbReference>
<evidence type="ECO:0000313" key="13">
    <source>
        <dbReference type="Proteomes" id="UP000094385"/>
    </source>
</evidence>
<proteinExistence type="inferred from homology"/>
<sequence>MASIRQRHTFIVHSQFRDTADTLNLSKQKLTLNDVPGTRQDRLIVTTDHLKERGILQAVDNIRIEIVSRENFAHIAPFNRQLAWGTHINVVPTEIFNWNGFCKWIQSSVNSEITCIGQESFIEVPYGYYLHSPHTDSSQLLSYIENNYSDAEQEIVAEMEEANTASYISLSLNKNSTDKKTAGRLIAEAYWYYGRWTKTVKAGGPDHRVEVGLLGKIADDPQGELTYGGILAVIGENEQFVPTLFDFSPRHRSVYQPAVFYPDFRQPYGLHPKHLTTVLGDISPPRKKISVLDVAGENDDIDVSEATTSCGLYGYYVLPNFIFVDKYQVSDLADAQAGGIKRVVGIWGETDLEIPVWMVEKWGSTMLVELIPPEQPLLPGIMQQLDIEIPMHSRYEVPRWNTTVVKHDMPWPTLFWACNGSAESDMTTSPFDSNGLGHEYLFDPGTMFYYLHPNQTISNPVNKTHLVTNLNIPVVPLETYKYVQPWTVIVILLGCIWIFYKAFLGFRRDGGIRNAPGVKPDKDKLEKKGPKTE</sequence>
<protein>
    <recommendedName>
        <fullName evidence="4 11">Protein PBN1</fullName>
    </recommendedName>
</protein>
<dbReference type="OrthoDB" id="5546453at2759"/>
<keyword evidence="13" id="KW-1185">Reference proteome</keyword>
<evidence type="ECO:0000313" key="12">
    <source>
        <dbReference type="EMBL" id="ODQ76366.1"/>
    </source>
</evidence>
<evidence type="ECO:0000256" key="11">
    <source>
        <dbReference type="RuleBase" id="RU366056"/>
    </source>
</evidence>
<dbReference type="STRING" id="675824.A0A1E3QFB7"/>
<gene>
    <name evidence="12" type="ORF">LIPSTDRAFT_67258</name>
</gene>
<evidence type="ECO:0000256" key="3">
    <source>
        <dbReference type="ARBA" id="ARBA00010345"/>
    </source>
</evidence>
<dbReference type="InterPro" id="IPR042322">
    <property type="entry name" value="Pbn1"/>
</dbReference>
<dbReference type="Proteomes" id="UP000094385">
    <property type="component" value="Unassembled WGS sequence"/>
</dbReference>